<reference evidence="1 2" key="1">
    <citation type="submission" date="2016-10" db="EMBL/GenBank/DDBJ databases">
        <authorList>
            <person name="de Groot N.N."/>
        </authorList>
    </citation>
    <scope>NUCLEOTIDE SEQUENCE [LARGE SCALE GENOMIC DNA]</scope>
    <source>
        <strain evidence="1 2">Nm9</strain>
    </source>
</reference>
<dbReference type="EMBL" id="FOFX01000101">
    <property type="protein sequence ID" value="SEQ60081.1"/>
    <property type="molecule type" value="Genomic_DNA"/>
</dbReference>
<organism evidence="1 2">
    <name type="scientific">Nitrosomonas ureae</name>
    <dbReference type="NCBI Taxonomy" id="44577"/>
    <lineage>
        <taxon>Bacteria</taxon>
        <taxon>Pseudomonadati</taxon>
        <taxon>Pseudomonadota</taxon>
        <taxon>Betaproteobacteria</taxon>
        <taxon>Nitrosomonadales</taxon>
        <taxon>Nitrosomonadaceae</taxon>
        <taxon>Nitrosomonas</taxon>
    </lineage>
</organism>
<name>A0A1H9HCK2_9PROT</name>
<evidence type="ECO:0000313" key="2">
    <source>
        <dbReference type="Proteomes" id="UP000181998"/>
    </source>
</evidence>
<accession>A0A1H9HCK2</accession>
<proteinExistence type="predicted"/>
<dbReference type="AlphaFoldDB" id="A0A1H9HCK2"/>
<protein>
    <submittedName>
        <fullName evidence="1">Uncharacterized protein</fullName>
    </submittedName>
</protein>
<dbReference type="Proteomes" id="UP000181998">
    <property type="component" value="Unassembled WGS sequence"/>
</dbReference>
<gene>
    <name evidence="1" type="ORF">SAMN05421510_11011</name>
</gene>
<evidence type="ECO:0000313" key="1">
    <source>
        <dbReference type="EMBL" id="SEQ60081.1"/>
    </source>
</evidence>
<sequence>MYCMVKHYLDEFVRQFRGALISREIYKWQQITPEETLTDIQRAAQLYYLQKLVFVARYRIRTLVPQAPAHRDRICCGWKRI</sequence>